<dbReference type="GO" id="GO:0009132">
    <property type="term" value="P:nucleoside diphosphate metabolic process"/>
    <property type="evidence" value="ECO:0007669"/>
    <property type="project" value="InterPro"/>
</dbReference>
<feature type="domain" description="Nudix hydrolase" evidence="9">
    <location>
        <begin position="111"/>
        <end position="246"/>
    </location>
</feature>
<dbReference type="EMBL" id="AEQP01000008">
    <property type="protein sequence ID" value="EFV94929.1"/>
    <property type="molecule type" value="Genomic_DNA"/>
</dbReference>
<evidence type="ECO:0000313" key="10">
    <source>
        <dbReference type="EMBL" id="EFV94929.1"/>
    </source>
</evidence>
<comment type="caution">
    <text evidence="10">The sequence shown here is derived from an EMBL/GenBank/DDBJ whole genome shotgun (WGS) entry which is preliminary data.</text>
</comment>
<keyword evidence="11" id="KW-1185">Reference proteome</keyword>
<evidence type="ECO:0000313" key="11">
    <source>
        <dbReference type="Proteomes" id="UP000011021"/>
    </source>
</evidence>
<dbReference type="AlphaFoldDB" id="E7RXD3"/>
<dbReference type="eggNOG" id="COG0494">
    <property type="taxonomic scope" value="Bacteria"/>
</dbReference>
<dbReference type="GO" id="GO:0010945">
    <property type="term" value="F:coenzyme A diphosphatase activity"/>
    <property type="evidence" value="ECO:0007669"/>
    <property type="project" value="InterPro"/>
</dbReference>
<proteinExistence type="inferred from homology"/>
<accession>E7RXD3</accession>
<dbReference type="PANTHER" id="PTHR12992:SF11">
    <property type="entry name" value="MITOCHONDRIAL COENZYME A DIPHOSPHATASE NUDT8"/>
    <property type="match status" value="1"/>
</dbReference>
<keyword evidence="4" id="KW-0479">Metal-binding</keyword>
<evidence type="ECO:0000256" key="5">
    <source>
        <dbReference type="ARBA" id="ARBA00022801"/>
    </source>
</evidence>
<dbReference type="Gene3D" id="3.90.79.10">
    <property type="entry name" value="Nucleoside Triphosphate Pyrophosphohydrolase"/>
    <property type="match status" value="1"/>
</dbReference>
<evidence type="ECO:0000256" key="7">
    <source>
        <dbReference type="ARBA" id="ARBA00023211"/>
    </source>
</evidence>
<dbReference type="PANTHER" id="PTHR12992">
    <property type="entry name" value="NUDIX HYDROLASE"/>
    <property type="match status" value="1"/>
</dbReference>
<name>E7RXD3_9BURK</name>
<sequence length="286" mass="30301">MAAPAPASADVSVPSFDLSSAPVLAAAGGSSEQPLSDQRLQGDWIRQRFLHPPSDWRIEAESNAEAPSGPPPSVPAVSVGPSSASPSASVWAPQEPAGGRASHPDATARRPLTPAAVLVPLLPTPQGLGVLLTVRSNRLRHHPGQIAFPGGRLDPEDASVTDGALREAAEEIGLARHQVQVLGNLPGMATGTGYWVNPVVGLLDAAVQPQSLVLSPQEVQEAFVVPLAFLMNPANHQRRLGRWQQDGQLIQRAFHAMPWQAPAGHTYFIWGATATMLRNFYHFLAA</sequence>
<feature type="compositionally biased region" description="Low complexity" evidence="8">
    <location>
        <begin position="75"/>
        <end position="93"/>
    </location>
</feature>
<comment type="cofactor">
    <cofactor evidence="2">
        <name>Mg(2+)</name>
        <dbReference type="ChEBI" id="CHEBI:18420"/>
    </cofactor>
</comment>
<dbReference type="InterPro" id="IPR000059">
    <property type="entry name" value="NUDIX_hydrolase_NudL_CS"/>
</dbReference>
<keyword evidence="5 10" id="KW-0378">Hydrolase</keyword>
<dbReference type="HOGENOM" id="CLU_040940_5_1_4"/>
<reference evidence="10 11" key="1">
    <citation type="submission" date="2010-12" db="EMBL/GenBank/DDBJ databases">
        <authorList>
            <person name="Muzny D."/>
            <person name="Qin X."/>
            <person name="Deng J."/>
            <person name="Jiang H."/>
            <person name="Liu Y."/>
            <person name="Qu J."/>
            <person name="Song X.-Z."/>
            <person name="Zhang L."/>
            <person name="Thornton R."/>
            <person name="Coyle M."/>
            <person name="Francisco L."/>
            <person name="Jackson L."/>
            <person name="Javaid M."/>
            <person name="Korchina V."/>
            <person name="Kovar C."/>
            <person name="Mata R."/>
            <person name="Mathew T."/>
            <person name="Ngo R."/>
            <person name="Nguyen L."/>
            <person name="Nguyen N."/>
            <person name="Okwuonu G."/>
            <person name="Ongeri F."/>
            <person name="Pham C."/>
            <person name="Simmons D."/>
            <person name="Wilczek-Boney K."/>
            <person name="Hale W."/>
            <person name="Jakkamsetti A."/>
            <person name="Pham P."/>
            <person name="Ruth R."/>
            <person name="San Lucas F."/>
            <person name="Warren J."/>
            <person name="Zhang J."/>
            <person name="Zhao Z."/>
            <person name="Zhou C."/>
            <person name="Zhu D."/>
            <person name="Lee S."/>
            <person name="Bess C."/>
            <person name="Blankenburg K."/>
            <person name="Forbes L."/>
            <person name="Fu Q."/>
            <person name="Gubbala S."/>
            <person name="Hirani K."/>
            <person name="Jayaseelan J.C."/>
            <person name="Lara F."/>
            <person name="Munidasa M."/>
            <person name="Palculict T."/>
            <person name="Patil S."/>
            <person name="Pu L.-L."/>
            <person name="Saada N."/>
            <person name="Tang L."/>
            <person name="Weissenberger G."/>
            <person name="Zhu Y."/>
            <person name="Hemphill L."/>
            <person name="Shang Y."/>
            <person name="Youmans B."/>
            <person name="Ayvaz T."/>
            <person name="Ross M."/>
            <person name="Santibanez J."/>
            <person name="Aqrawi P."/>
            <person name="Gross S."/>
            <person name="Joshi V."/>
            <person name="Fowler G."/>
            <person name="Nazareth L."/>
            <person name="Reid J."/>
            <person name="Worley K."/>
            <person name="Petrosino J."/>
            <person name="Highlander S."/>
            <person name="Gibbs R."/>
        </authorList>
    </citation>
    <scope>NUCLEOTIDE SEQUENCE [LARGE SCALE GENOMIC DNA]</scope>
    <source>
        <strain evidence="10 11">ATCC 51599</strain>
    </source>
</reference>
<dbReference type="PROSITE" id="PS51462">
    <property type="entry name" value="NUDIX"/>
    <property type="match status" value="1"/>
</dbReference>
<evidence type="ECO:0000259" key="9">
    <source>
        <dbReference type="PROSITE" id="PS51462"/>
    </source>
</evidence>
<feature type="compositionally biased region" description="Polar residues" evidence="8">
    <location>
        <begin position="30"/>
        <end position="39"/>
    </location>
</feature>
<dbReference type="GO" id="GO:0030145">
    <property type="term" value="F:manganese ion binding"/>
    <property type="evidence" value="ECO:0007669"/>
    <property type="project" value="InterPro"/>
</dbReference>
<comment type="cofactor">
    <cofactor evidence="1">
        <name>Mn(2+)</name>
        <dbReference type="ChEBI" id="CHEBI:29035"/>
    </cofactor>
</comment>
<dbReference type="GO" id="GO:0000287">
    <property type="term" value="F:magnesium ion binding"/>
    <property type="evidence" value="ECO:0007669"/>
    <property type="project" value="InterPro"/>
</dbReference>
<dbReference type="Proteomes" id="UP000011021">
    <property type="component" value="Unassembled WGS sequence"/>
</dbReference>
<evidence type="ECO:0000256" key="4">
    <source>
        <dbReference type="ARBA" id="ARBA00022723"/>
    </source>
</evidence>
<evidence type="ECO:0000256" key="6">
    <source>
        <dbReference type="ARBA" id="ARBA00022842"/>
    </source>
</evidence>
<dbReference type="CDD" id="cd03426">
    <property type="entry name" value="NUDIX_CoAse_Nudt7"/>
    <property type="match status" value="1"/>
</dbReference>
<dbReference type="InterPro" id="IPR000086">
    <property type="entry name" value="NUDIX_hydrolase_dom"/>
</dbReference>
<dbReference type="Pfam" id="PF00293">
    <property type="entry name" value="NUDIX"/>
    <property type="match status" value="1"/>
</dbReference>
<keyword evidence="7" id="KW-0464">Manganese</keyword>
<gene>
    <name evidence="10" type="ORF">HMPREF0551_1346</name>
</gene>
<dbReference type="InterPro" id="IPR015797">
    <property type="entry name" value="NUDIX_hydrolase-like_dom_sf"/>
</dbReference>
<organism evidence="10 11">
    <name type="scientific">Lautropia mirabilis ATCC 51599</name>
    <dbReference type="NCBI Taxonomy" id="887898"/>
    <lineage>
        <taxon>Bacteria</taxon>
        <taxon>Pseudomonadati</taxon>
        <taxon>Pseudomonadota</taxon>
        <taxon>Betaproteobacteria</taxon>
        <taxon>Burkholderiales</taxon>
        <taxon>Burkholderiaceae</taxon>
        <taxon>Lautropia</taxon>
    </lineage>
</organism>
<dbReference type="SUPFAM" id="SSF55811">
    <property type="entry name" value="Nudix"/>
    <property type="match status" value="1"/>
</dbReference>
<evidence type="ECO:0000256" key="2">
    <source>
        <dbReference type="ARBA" id="ARBA00001946"/>
    </source>
</evidence>
<keyword evidence="6" id="KW-0460">Magnesium</keyword>
<protein>
    <submittedName>
        <fullName evidence="10">Hydrolase, NUDIX family</fullName>
    </submittedName>
</protein>
<dbReference type="PROSITE" id="PS01293">
    <property type="entry name" value="NUDIX_COA"/>
    <property type="match status" value="1"/>
</dbReference>
<evidence type="ECO:0000256" key="3">
    <source>
        <dbReference type="ARBA" id="ARBA00006506"/>
    </source>
</evidence>
<evidence type="ECO:0000256" key="8">
    <source>
        <dbReference type="SAM" id="MobiDB-lite"/>
    </source>
</evidence>
<evidence type="ECO:0000256" key="1">
    <source>
        <dbReference type="ARBA" id="ARBA00001936"/>
    </source>
</evidence>
<dbReference type="STRING" id="887898.HMPREF0551_1346"/>
<feature type="region of interest" description="Disordered" evidence="8">
    <location>
        <begin position="26"/>
        <end position="107"/>
    </location>
</feature>
<comment type="similarity">
    <text evidence="3">Belongs to the Nudix hydrolase family. PCD1 subfamily.</text>
</comment>
<dbReference type="InterPro" id="IPR045121">
    <property type="entry name" value="CoAse"/>
</dbReference>